<evidence type="ECO:0000256" key="1">
    <source>
        <dbReference type="ARBA" id="ARBA00004651"/>
    </source>
</evidence>
<evidence type="ECO:0000256" key="3">
    <source>
        <dbReference type="ARBA" id="ARBA00022448"/>
    </source>
</evidence>
<dbReference type="PANTHER" id="PTHR30269">
    <property type="entry name" value="TRANSMEMBRANE PROTEIN YFCA"/>
    <property type="match status" value="1"/>
</dbReference>
<feature type="transmembrane region" description="Helical" evidence="8">
    <location>
        <begin position="101"/>
        <end position="119"/>
    </location>
</feature>
<dbReference type="Pfam" id="PF01925">
    <property type="entry name" value="TauE"/>
    <property type="match status" value="1"/>
</dbReference>
<feature type="transmembrane region" description="Helical" evidence="8">
    <location>
        <begin position="230"/>
        <end position="248"/>
    </location>
</feature>
<dbReference type="InterPro" id="IPR052017">
    <property type="entry name" value="TSUP"/>
</dbReference>
<proteinExistence type="inferred from homology"/>
<keyword evidence="6 8" id="KW-1133">Transmembrane helix</keyword>
<evidence type="ECO:0000256" key="7">
    <source>
        <dbReference type="ARBA" id="ARBA00023136"/>
    </source>
</evidence>
<keyword evidence="4 8" id="KW-1003">Cell membrane</keyword>
<organism evidence="9 10">
    <name type="scientific">Dasania phycosphaerae</name>
    <dbReference type="NCBI Taxonomy" id="2950436"/>
    <lineage>
        <taxon>Bacteria</taxon>
        <taxon>Pseudomonadati</taxon>
        <taxon>Pseudomonadota</taxon>
        <taxon>Gammaproteobacteria</taxon>
        <taxon>Cellvibrionales</taxon>
        <taxon>Spongiibacteraceae</taxon>
        <taxon>Dasania</taxon>
    </lineage>
</organism>
<keyword evidence="3" id="KW-0813">Transport</keyword>
<evidence type="ECO:0000256" key="2">
    <source>
        <dbReference type="ARBA" id="ARBA00009142"/>
    </source>
</evidence>
<dbReference type="AlphaFoldDB" id="A0A9J6RJ17"/>
<keyword evidence="7 8" id="KW-0472">Membrane</keyword>
<accession>A0A9J6RJ17</accession>
<sequence>MELSLSLYVLFAGTGFVAGFLNAIAGGGGLLTLPILLWAGVPPLQALATNKCQSVFGTLSSSINFFQKGYIDLKSIAPAMAIVAVFSALATWGVQQLSNQTLAQLLPYFLIGIALYTWLSPNLGDTDKPAKISAPSFTLISGAGIGLYGGFFGPGMGAIAALLFASLLGYKLSKATAHAKPLVLVSNLSSLIIFMFSGQVLWAIGLCMAATQILGARLGSNLVISKGSRIIKPLLLLTTLAIALRLLWLA</sequence>
<keyword evidence="10" id="KW-1185">Reference proteome</keyword>
<evidence type="ECO:0000256" key="8">
    <source>
        <dbReference type="RuleBase" id="RU363041"/>
    </source>
</evidence>
<comment type="caution">
    <text evidence="9">The sequence shown here is derived from an EMBL/GenBank/DDBJ whole genome shotgun (WGS) entry which is preliminary data.</text>
</comment>
<dbReference type="PANTHER" id="PTHR30269:SF0">
    <property type="entry name" value="MEMBRANE TRANSPORTER PROTEIN YFCA-RELATED"/>
    <property type="match status" value="1"/>
</dbReference>
<evidence type="ECO:0000313" key="10">
    <source>
        <dbReference type="Proteomes" id="UP001069090"/>
    </source>
</evidence>
<feature type="transmembrane region" description="Helical" evidence="8">
    <location>
        <begin position="139"/>
        <end position="165"/>
    </location>
</feature>
<keyword evidence="5 8" id="KW-0812">Transmembrane</keyword>
<evidence type="ECO:0000256" key="5">
    <source>
        <dbReference type="ARBA" id="ARBA00022692"/>
    </source>
</evidence>
<feature type="transmembrane region" description="Helical" evidence="8">
    <location>
        <begin position="75"/>
        <end position="94"/>
    </location>
</feature>
<evidence type="ECO:0000256" key="6">
    <source>
        <dbReference type="ARBA" id="ARBA00022989"/>
    </source>
</evidence>
<gene>
    <name evidence="9" type="ORF">O0V09_05710</name>
</gene>
<feature type="transmembrane region" description="Helical" evidence="8">
    <location>
        <begin position="7"/>
        <end position="37"/>
    </location>
</feature>
<dbReference type="GO" id="GO:0005886">
    <property type="term" value="C:plasma membrane"/>
    <property type="evidence" value="ECO:0007669"/>
    <property type="project" value="UniProtKB-SubCell"/>
</dbReference>
<evidence type="ECO:0000256" key="4">
    <source>
        <dbReference type="ARBA" id="ARBA00022475"/>
    </source>
</evidence>
<dbReference type="EMBL" id="JAPTGG010000003">
    <property type="protein sequence ID" value="MCZ0864686.1"/>
    <property type="molecule type" value="Genomic_DNA"/>
</dbReference>
<protein>
    <recommendedName>
        <fullName evidence="8">Probable membrane transporter protein</fullName>
    </recommendedName>
</protein>
<name>A0A9J6RJ17_9GAMM</name>
<dbReference type="Proteomes" id="UP001069090">
    <property type="component" value="Unassembled WGS sequence"/>
</dbReference>
<evidence type="ECO:0000313" key="9">
    <source>
        <dbReference type="EMBL" id="MCZ0864686.1"/>
    </source>
</evidence>
<feature type="transmembrane region" description="Helical" evidence="8">
    <location>
        <begin position="177"/>
        <end position="194"/>
    </location>
</feature>
<comment type="similarity">
    <text evidence="2 8">Belongs to the 4-toluene sulfonate uptake permease (TSUP) (TC 2.A.102) family.</text>
</comment>
<dbReference type="InterPro" id="IPR002781">
    <property type="entry name" value="TM_pro_TauE-like"/>
</dbReference>
<comment type="subcellular location">
    <subcellularLocation>
        <location evidence="1 8">Cell membrane</location>
        <topology evidence="1 8">Multi-pass membrane protein</topology>
    </subcellularLocation>
</comment>
<reference evidence="9 10" key="1">
    <citation type="submission" date="2022-12" db="EMBL/GenBank/DDBJ databases">
        <title>Dasania phycosphaerae sp. nov., isolated from particulate material of the south coast of Korea.</title>
        <authorList>
            <person name="Jiang Y."/>
        </authorList>
    </citation>
    <scope>NUCLEOTIDE SEQUENCE [LARGE SCALE GENOMIC DNA]</scope>
    <source>
        <strain evidence="9 10">GY-19</strain>
    </source>
</reference>